<comment type="caution">
    <text evidence="8">The sequence shown here is derived from an EMBL/GenBank/DDBJ whole genome shotgun (WGS) entry which is preliminary data.</text>
</comment>
<dbReference type="EC" id="2.7.-.-" evidence="8"/>
<dbReference type="RefSeq" id="WP_008685947.1">
    <property type="nucleotide sequence ID" value="NZ_ANOH01000370.1"/>
</dbReference>
<feature type="domain" description="Protein kinase" evidence="7">
    <location>
        <begin position="116"/>
        <end position="380"/>
    </location>
</feature>
<feature type="compositionally biased region" description="Gly residues" evidence="6">
    <location>
        <begin position="498"/>
        <end position="515"/>
    </location>
</feature>
<dbReference type="InterPro" id="IPR000719">
    <property type="entry name" value="Prot_kinase_dom"/>
</dbReference>
<evidence type="ECO:0000313" key="8">
    <source>
        <dbReference type="EMBL" id="EMI53161.1"/>
    </source>
</evidence>
<keyword evidence="3 8" id="KW-0418">Kinase</keyword>
<keyword evidence="4 5" id="KW-0067">ATP-binding</keyword>
<dbReference type="Pfam" id="PF00069">
    <property type="entry name" value="Pkinase"/>
    <property type="match status" value="1"/>
</dbReference>
<dbReference type="GO" id="GO:0005524">
    <property type="term" value="F:ATP binding"/>
    <property type="evidence" value="ECO:0007669"/>
    <property type="project" value="UniProtKB-UniRule"/>
</dbReference>
<evidence type="ECO:0000259" key="7">
    <source>
        <dbReference type="PROSITE" id="PS50011"/>
    </source>
</evidence>
<reference evidence="8 9" key="1">
    <citation type="journal article" date="2013" name="Mar. Genomics">
        <title>Expression of sulfatases in Rhodopirellula baltica and the diversity of sulfatases in the genus Rhodopirellula.</title>
        <authorList>
            <person name="Wegner C.E."/>
            <person name="Richter-Heitmann T."/>
            <person name="Klindworth A."/>
            <person name="Klockow C."/>
            <person name="Richter M."/>
            <person name="Achstetter T."/>
            <person name="Glockner F.O."/>
            <person name="Harder J."/>
        </authorList>
    </citation>
    <scope>NUCLEOTIDE SEQUENCE [LARGE SCALE GENOMIC DNA]</scope>
    <source>
        <strain evidence="8 9">SM41</strain>
    </source>
</reference>
<dbReference type="CDD" id="cd14014">
    <property type="entry name" value="STKc_PknB_like"/>
    <property type="match status" value="1"/>
</dbReference>
<dbReference type="Proteomes" id="UP000011885">
    <property type="component" value="Unassembled WGS sequence"/>
</dbReference>
<keyword evidence="8" id="KW-0723">Serine/threonine-protein kinase</keyword>
<evidence type="ECO:0000313" key="9">
    <source>
        <dbReference type="Proteomes" id="UP000011885"/>
    </source>
</evidence>
<dbReference type="InterPro" id="IPR017441">
    <property type="entry name" value="Protein_kinase_ATP_BS"/>
</dbReference>
<evidence type="ECO:0000256" key="2">
    <source>
        <dbReference type="ARBA" id="ARBA00022741"/>
    </source>
</evidence>
<dbReference type="PROSITE" id="PS50011">
    <property type="entry name" value="PROTEIN_KINASE_DOM"/>
    <property type="match status" value="1"/>
</dbReference>
<dbReference type="PANTHER" id="PTHR43289">
    <property type="entry name" value="MITOGEN-ACTIVATED PROTEIN KINASE KINASE KINASE 20-RELATED"/>
    <property type="match status" value="1"/>
</dbReference>
<keyword evidence="2 5" id="KW-0547">Nucleotide-binding</keyword>
<organism evidence="8 9">
    <name type="scientific">Rhodopirellula sallentina SM41</name>
    <dbReference type="NCBI Taxonomy" id="1263870"/>
    <lineage>
        <taxon>Bacteria</taxon>
        <taxon>Pseudomonadati</taxon>
        <taxon>Planctomycetota</taxon>
        <taxon>Planctomycetia</taxon>
        <taxon>Pirellulales</taxon>
        <taxon>Pirellulaceae</taxon>
        <taxon>Rhodopirellula</taxon>
    </lineage>
</organism>
<evidence type="ECO:0000256" key="5">
    <source>
        <dbReference type="PROSITE-ProRule" id="PRU10141"/>
    </source>
</evidence>
<dbReference type="PANTHER" id="PTHR43289:SF6">
    <property type="entry name" value="SERINE_THREONINE-PROTEIN KINASE NEKL-3"/>
    <property type="match status" value="1"/>
</dbReference>
<evidence type="ECO:0000256" key="4">
    <source>
        <dbReference type="ARBA" id="ARBA00022840"/>
    </source>
</evidence>
<protein>
    <submittedName>
        <fullName evidence="8">Serine/threonine protein kinase domain protein</fullName>
        <ecNumber evidence="8">2.7.-.-</ecNumber>
    </submittedName>
</protein>
<feature type="region of interest" description="Disordered" evidence="6">
    <location>
        <begin position="590"/>
        <end position="629"/>
    </location>
</feature>
<dbReference type="InterPro" id="IPR011009">
    <property type="entry name" value="Kinase-like_dom_sf"/>
</dbReference>
<keyword evidence="9" id="KW-1185">Reference proteome</keyword>
<dbReference type="SUPFAM" id="SSF56112">
    <property type="entry name" value="Protein kinase-like (PK-like)"/>
    <property type="match status" value="1"/>
</dbReference>
<proteinExistence type="predicted"/>
<evidence type="ECO:0000256" key="1">
    <source>
        <dbReference type="ARBA" id="ARBA00022679"/>
    </source>
</evidence>
<dbReference type="Gene3D" id="1.10.510.10">
    <property type="entry name" value="Transferase(Phosphotransferase) domain 1"/>
    <property type="match status" value="1"/>
</dbReference>
<feature type="region of interest" description="Disordered" evidence="6">
    <location>
        <begin position="1"/>
        <end position="103"/>
    </location>
</feature>
<keyword evidence="1 8" id="KW-0808">Transferase</keyword>
<accession>M5U5L9</accession>
<dbReference type="InterPro" id="IPR008271">
    <property type="entry name" value="Ser/Thr_kinase_AS"/>
</dbReference>
<dbReference type="PROSITE" id="PS00108">
    <property type="entry name" value="PROTEIN_KINASE_ST"/>
    <property type="match status" value="1"/>
</dbReference>
<evidence type="ECO:0000256" key="6">
    <source>
        <dbReference type="SAM" id="MobiDB-lite"/>
    </source>
</evidence>
<name>M5U5L9_9BACT</name>
<feature type="compositionally biased region" description="Low complexity" evidence="6">
    <location>
        <begin position="52"/>
        <end position="85"/>
    </location>
</feature>
<dbReference type="PROSITE" id="PS00107">
    <property type="entry name" value="PROTEIN_KINASE_ATP"/>
    <property type="match status" value="1"/>
</dbReference>
<dbReference type="PATRIC" id="fig|1263870.3.peg.5700"/>
<dbReference type="EMBL" id="ANOH01000370">
    <property type="protein sequence ID" value="EMI53161.1"/>
    <property type="molecule type" value="Genomic_DNA"/>
</dbReference>
<sequence>MDPSSAIRPEASTVHRAESTGEVLPEDKAAPLSVNEQELEAAETVIRQDPRGSLSGASADGSATPEGSGEAGSDSGSRSGSQSRSGGSGSGSLPRPTHHTPASLTRDLQGQRLNHFELLEQIGGGGMGAVFRALDERLGRTVAVKVVPFAAGDPDLQRRFRNEAQSAAKLDHPLIARVFEVGNDGPWYYIVFEYIDGRNIRDIVSGSGPLSLDDAVYYTCQVAEAIGHASRRGIVHRDIKPSNVVVTEESSIKLVDMGLARSESFDTSEDMTASGVTLGTFDYISPEQAHDPRLADIRSDLYSLGCTFFYMLTGSPPYPGGTMLQKLLNHGNAAIPDIREHREDASDDLAAIVRKMLAKQPEQRYQNSQSLIADLRELALRENLRRSRGVDAVAVEDDRAILHRLLRHLPWVVAASVLAISAVGLEMFSWQERSEFSSQVASTVPDGAFESVPVLNSVDGLASPGETTRRASSGSAGNGTPSFTLSSNPTDRLYSSQGTGGSGANDGSRGGGGSLIPGTDYAAGNTAANSGRMIGPSLPAAMSSSERDLLDPSEGPRLPIAGPMQPSVLPSMSSKSPAIVDVLPGLDPRGGTMAPDLSSPGAPPSAVAMGNDEPRRTGMSRLPSDPPSLQNFPLPIGSEAVVDDIDDVPLTPRVPSFGGMDVGTNDPSTIAMSRSDLERSLTAGEPPERTTILDPPHLVRIVSADAMQSMAIRENAQNDGVVLTTTLSDALELARRHRVEQIDIDTPMLASGPVVVEEDDLVIASSVPGGTAIVFTSNRDVDMQRSDMLSIGSNRIDLVDLHLYWTVPASETDGGSMLAMNDNRQVRLTDCSITIDNPSRRDEIHAFNIVTDPDAIESGAGAITSHDERAGGRVPHRADRSVAADFDRAVQRYCSRTDIHVADGCCRGVAIAVGKRIARGFASDD</sequence>
<dbReference type="AlphaFoldDB" id="M5U5L9"/>
<evidence type="ECO:0000256" key="3">
    <source>
        <dbReference type="ARBA" id="ARBA00022777"/>
    </source>
</evidence>
<feature type="region of interest" description="Disordered" evidence="6">
    <location>
        <begin position="457"/>
        <end position="518"/>
    </location>
</feature>
<feature type="compositionally biased region" description="Polar residues" evidence="6">
    <location>
        <begin position="470"/>
        <end position="495"/>
    </location>
</feature>
<feature type="binding site" evidence="5">
    <location>
        <position position="145"/>
    </location>
    <ligand>
        <name>ATP</name>
        <dbReference type="ChEBI" id="CHEBI:30616"/>
    </ligand>
</feature>
<gene>
    <name evidence="8" type="ORF">RSSM_05375</name>
</gene>
<feature type="region of interest" description="Disordered" evidence="6">
    <location>
        <begin position="534"/>
        <end position="555"/>
    </location>
</feature>
<dbReference type="SMART" id="SM00220">
    <property type="entry name" value="S_TKc"/>
    <property type="match status" value="1"/>
</dbReference>
<dbReference type="GO" id="GO:0004674">
    <property type="term" value="F:protein serine/threonine kinase activity"/>
    <property type="evidence" value="ECO:0007669"/>
    <property type="project" value="UniProtKB-KW"/>
</dbReference>
<feature type="compositionally biased region" description="Basic and acidic residues" evidence="6">
    <location>
        <begin position="13"/>
        <end position="29"/>
    </location>
</feature>
<dbReference type="Gene3D" id="3.30.200.20">
    <property type="entry name" value="Phosphorylase Kinase, domain 1"/>
    <property type="match status" value="1"/>
</dbReference>